<proteinExistence type="inferred from homology"/>
<dbReference type="EC" id="2.7.7.77" evidence="8"/>
<evidence type="ECO:0000256" key="4">
    <source>
        <dbReference type="ARBA" id="ARBA00022741"/>
    </source>
</evidence>
<evidence type="ECO:0000256" key="6">
    <source>
        <dbReference type="ARBA" id="ARBA00023134"/>
    </source>
</evidence>
<dbReference type="CDD" id="cd02503">
    <property type="entry name" value="MobA"/>
    <property type="match status" value="1"/>
</dbReference>
<dbReference type="GO" id="GO:0005525">
    <property type="term" value="F:GTP binding"/>
    <property type="evidence" value="ECO:0007669"/>
    <property type="project" value="UniProtKB-UniRule"/>
</dbReference>
<evidence type="ECO:0000313" key="11">
    <source>
        <dbReference type="Proteomes" id="UP000469523"/>
    </source>
</evidence>
<keyword evidence="6 8" id="KW-0342">GTP-binding</keyword>
<evidence type="ECO:0000256" key="3">
    <source>
        <dbReference type="ARBA" id="ARBA00022723"/>
    </source>
</evidence>
<organism evidence="10 11">
    <name type="scientific">Tissierella pigra</name>
    <dbReference type="NCBI Taxonomy" id="2607614"/>
    <lineage>
        <taxon>Bacteria</taxon>
        <taxon>Bacillati</taxon>
        <taxon>Bacillota</taxon>
        <taxon>Tissierellia</taxon>
        <taxon>Tissierellales</taxon>
        <taxon>Tissierellaceae</taxon>
        <taxon>Tissierella</taxon>
    </lineage>
</organism>
<comment type="similarity">
    <text evidence="8">Belongs to the MobA family.</text>
</comment>
<comment type="caution">
    <text evidence="10">The sequence shown here is derived from an EMBL/GenBank/DDBJ whole genome shotgun (WGS) entry which is preliminary data.</text>
</comment>
<feature type="binding site" evidence="8">
    <location>
        <position position="22"/>
    </location>
    <ligand>
        <name>GTP</name>
        <dbReference type="ChEBI" id="CHEBI:37565"/>
    </ligand>
</feature>
<sequence>MKSFGTAIILAGGKSSRMGFDKQFIEVNQDRLMDIVINKLKKEFKEIIIVTNKPEGYYKNQYIVTKDIIEGKGPLSGIHAGLKLSSSRYAFVVACDMPHINLDYIRYMKEFIGNENIDGSVTKYGELVEPFNGFYSKGIIENIEKHLLNQRRSINSLLKELNIKYVEESKAREFSPNWDMFINLNTQEDLIGYLKKID</sequence>
<dbReference type="GO" id="GO:0006777">
    <property type="term" value="P:Mo-molybdopterin cofactor biosynthetic process"/>
    <property type="evidence" value="ECO:0007669"/>
    <property type="project" value="UniProtKB-KW"/>
</dbReference>
<keyword evidence="7 8" id="KW-0501">Molybdenum cofactor biosynthesis</keyword>
<feature type="binding site" evidence="8">
    <location>
        <begin position="10"/>
        <end position="12"/>
    </location>
    <ligand>
        <name>GTP</name>
        <dbReference type="ChEBI" id="CHEBI:37565"/>
    </ligand>
</feature>
<dbReference type="InterPro" id="IPR025877">
    <property type="entry name" value="MobA-like_NTP_Trfase"/>
</dbReference>
<keyword evidence="10" id="KW-0548">Nucleotidyltransferase</keyword>
<comment type="function">
    <text evidence="8">Transfers a GMP moiety from GTP to Mo-molybdopterin (Mo-MPT) cofactor (Moco or molybdenum cofactor) to form Mo-molybdopterin guanine dinucleotide (Mo-MGD) cofactor.</text>
</comment>
<comment type="subcellular location">
    <subcellularLocation>
        <location evidence="8">Cytoplasm</location>
    </subcellularLocation>
</comment>
<dbReference type="InterPro" id="IPR029044">
    <property type="entry name" value="Nucleotide-diphossugar_trans"/>
</dbReference>
<dbReference type="GO" id="GO:0046872">
    <property type="term" value="F:metal ion binding"/>
    <property type="evidence" value="ECO:0007669"/>
    <property type="project" value="UniProtKB-KW"/>
</dbReference>
<keyword evidence="11" id="KW-1185">Reference proteome</keyword>
<name>A0A6N7XZ65_9FIRM</name>
<evidence type="ECO:0000256" key="1">
    <source>
        <dbReference type="ARBA" id="ARBA00022490"/>
    </source>
</evidence>
<dbReference type="Proteomes" id="UP000469523">
    <property type="component" value="Unassembled WGS sequence"/>
</dbReference>
<accession>A0A6N7XZ65</accession>
<protein>
    <recommendedName>
        <fullName evidence="8">Probable molybdenum cofactor guanylyltransferase</fullName>
        <shortName evidence="8">MoCo guanylyltransferase</shortName>
        <ecNumber evidence="8">2.7.7.77</ecNumber>
    </recommendedName>
    <alternativeName>
        <fullName evidence="8">GTP:molybdopterin guanylyltransferase</fullName>
    </alternativeName>
    <alternativeName>
        <fullName evidence="8">Mo-MPT guanylyltransferase</fullName>
    </alternativeName>
    <alternativeName>
        <fullName evidence="8">Molybdopterin guanylyltransferase</fullName>
    </alternativeName>
    <alternativeName>
        <fullName evidence="8">Molybdopterin-guanine dinucleotide synthase</fullName>
        <shortName evidence="8">MGD synthase</shortName>
    </alternativeName>
</protein>
<feature type="binding site" evidence="8">
    <location>
        <position position="96"/>
    </location>
    <ligand>
        <name>Mg(2+)</name>
        <dbReference type="ChEBI" id="CHEBI:18420"/>
    </ligand>
</feature>
<comment type="catalytic activity">
    <reaction evidence="8">
        <text>Mo-molybdopterin + GTP + H(+) = Mo-molybdopterin guanine dinucleotide + diphosphate</text>
        <dbReference type="Rhea" id="RHEA:34243"/>
        <dbReference type="ChEBI" id="CHEBI:15378"/>
        <dbReference type="ChEBI" id="CHEBI:33019"/>
        <dbReference type="ChEBI" id="CHEBI:37565"/>
        <dbReference type="ChEBI" id="CHEBI:71302"/>
        <dbReference type="ChEBI" id="CHEBI:71310"/>
        <dbReference type="EC" id="2.7.7.77"/>
    </reaction>
</comment>
<evidence type="ECO:0000313" key="10">
    <source>
        <dbReference type="EMBL" id="MSU02743.1"/>
    </source>
</evidence>
<keyword evidence="3 8" id="KW-0479">Metal-binding</keyword>
<dbReference type="Gene3D" id="3.90.550.10">
    <property type="entry name" value="Spore Coat Polysaccharide Biosynthesis Protein SpsA, Chain A"/>
    <property type="match status" value="1"/>
</dbReference>
<dbReference type="PANTHER" id="PTHR19136">
    <property type="entry name" value="MOLYBDENUM COFACTOR GUANYLYLTRANSFERASE"/>
    <property type="match status" value="1"/>
</dbReference>
<feature type="domain" description="MobA-like NTP transferase" evidence="9">
    <location>
        <begin position="7"/>
        <end position="161"/>
    </location>
</feature>
<comment type="domain">
    <text evidence="8">The N-terminal domain determines nucleotide recognition and specific binding, while the C-terminal domain determines the specific binding to the target protein.</text>
</comment>
<dbReference type="HAMAP" id="MF_00316">
    <property type="entry name" value="MobA"/>
    <property type="match status" value="1"/>
</dbReference>
<feature type="binding site" evidence="8">
    <location>
        <position position="96"/>
    </location>
    <ligand>
        <name>GTP</name>
        <dbReference type="ChEBI" id="CHEBI:37565"/>
    </ligand>
</feature>
<dbReference type="EMBL" id="VUNQ01000042">
    <property type="protein sequence ID" value="MSU02743.1"/>
    <property type="molecule type" value="Genomic_DNA"/>
</dbReference>
<keyword evidence="1 8" id="KW-0963">Cytoplasm</keyword>
<reference evidence="10 11" key="1">
    <citation type="submission" date="2019-09" db="EMBL/GenBank/DDBJ databases">
        <title>In-depth cultivation of the pig gut microbiome towards novel bacterial diversity and tailored functional studies.</title>
        <authorList>
            <person name="Wylensek D."/>
            <person name="Hitch T.C.A."/>
            <person name="Clavel T."/>
        </authorList>
    </citation>
    <scope>NUCLEOTIDE SEQUENCE [LARGE SCALE GENOMIC DNA]</scope>
    <source>
        <strain evidence="10 11">WCA3-693-APC-4?</strain>
    </source>
</reference>
<dbReference type="GO" id="GO:0061603">
    <property type="term" value="F:molybdenum cofactor guanylyltransferase activity"/>
    <property type="evidence" value="ECO:0007669"/>
    <property type="project" value="UniProtKB-EC"/>
</dbReference>
<evidence type="ECO:0000256" key="2">
    <source>
        <dbReference type="ARBA" id="ARBA00022679"/>
    </source>
</evidence>
<dbReference type="PANTHER" id="PTHR19136:SF81">
    <property type="entry name" value="MOLYBDENUM COFACTOR GUANYLYLTRANSFERASE"/>
    <property type="match status" value="1"/>
</dbReference>
<gene>
    <name evidence="8" type="primary">mobA</name>
    <name evidence="10" type="ORF">FYJ83_14875</name>
</gene>
<evidence type="ECO:0000256" key="8">
    <source>
        <dbReference type="HAMAP-Rule" id="MF_00316"/>
    </source>
</evidence>
<evidence type="ECO:0000256" key="5">
    <source>
        <dbReference type="ARBA" id="ARBA00022842"/>
    </source>
</evidence>
<feature type="binding site" evidence="8">
    <location>
        <position position="67"/>
    </location>
    <ligand>
        <name>GTP</name>
        <dbReference type="ChEBI" id="CHEBI:37565"/>
    </ligand>
</feature>
<keyword evidence="2 8" id="KW-0808">Transferase</keyword>
<dbReference type="Pfam" id="PF12804">
    <property type="entry name" value="NTP_transf_3"/>
    <property type="match status" value="1"/>
</dbReference>
<dbReference type="SUPFAM" id="SSF53448">
    <property type="entry name" value="Nucleotide-diphospho-sugar transferases"/>
    <property type="match status" value="1"/>
</dbReference>
<comment type="caution">
    <text evidence="8">Lacks conserved residue(s) required for the propagation of feature annotation.</text>
</comment>
<dbReference type="RefSeq" id="WP_154441858.1">
    <property type="nucleotide sequence ID" value="NZ_VUNQ01000042.1"/>
</dbReference>
<dbReference type="AlphaFoldDB" id="A0A6N7XZ65"/>
<comment type="cofactor">
    <cofactor evidence="8">
        <name>Mg(2+)</name>
        <dbReference type="ChEBI" id="CHEBI:18420"/>
    </cofactor>
</comment>
<evidence type="ECO:0000259" key="9">
    <source>
        <dbReference type="Pfam" id="PF12804"/>
    </source>
</evidence>
<keyword evidence="5 8" id="KW-0460">Magnesium</keyword>
<keyword evidence="4 8" id="KW-0547">Nucleotide-binding</keyword>
<dbReference type="GO" id="GO:0005737">
    <property type="term" value="C:cytoplasm"/>
    <property type="evidence" value="ECO:0007669"/>
    <property type="project" value="UniProtKB-SubCell"/>
</dbReference>
<evidence type="ECO:0000256" key="7">
    <source>
        <dbReference type="ARBA" id="ARBA00023150"/>
    </source>
</evidence>
<dbReference type="InterPro" id="IPR013482">
    <property type="entry name" value="Molybde_CF_guanTrfase"/>
</dbReference>